<reference evidence="2 3" key="1">
    <citation type="submission" date="2023-07" db="EMBL/GenBank/DDBJ databases">
        <title>Sorghum-associated microbial communities from plants grown in Nebraska, USA.</title>
        <authorList>
            <person name="Schachtman D."/>
        </authorList>
    </citation>
    <scope>NUCLEOTIDE SEQUENCE [LARGE SCALE GENOMIC DNA]</scope>
    <source>
        <strain evidence="2 3">2980</strain>
    </source>
</reference>
<dbReference type="SUPFAM" id="SSF54001">
    <property type="entry name" value="Cysteine proteinases"/>
    <property type="match status" value="1"/>
</dbReference>
<feature type="domain" description="Transglutaminase-like" evidence="1">
    <location>
        <begin position="11"/>
        <end position="108"/>
    </location>
</feature>
<comment type="caution">
    <text evidence="2">The sequence shown here is derived from an EMBL/GenBank/DDBJ whole genome shotgun (WGS) entry which is preliminary data.</text>
</comment>
<evidence type="ECO:0000259" key="1">
    <source>
        <dbReference type="Pfam" id="PF01841"/>
    </source>
</evidence>
<dbReference type="RefSeq" id="WP_310020535.1">
    <property type="nucleotide sequence ID" value="NZ_JAVDUM010000009.1"/>
</dbReference>
<gene>
    <name evidence="2" type="ORF">J2Y69_002194</name>
</gene>
<accession>A0ABU1SD98</accession>
<dbReference type="Pfam" id="PF01841">
    <property type="entry name" value="Transglut_core"/>
    <property type="match status" value="1"/>
</dbReference>
<evidence type="ECO:0000313" key="3">
    <source>
        <dbReference type="Proteomes" id="UP001259347"/>
    </source>
</evidence>
<dbReference type="EMBL" id="JAVDUM010000009">
    <property type="protein sequence ID" value="MDR6867590.1"/>
    <property type="molecule type" value="Genomic_DNA"/>
</dbReference>
<dbReference type="InterPro" id="IPR038765">
    <property type="entry name" value="Papain-like_cys_pep_sf"/>
</dbReference>
<keyword evidence="3" id="KW-1185">Reference proteome</keyword>
<dbReference type="Proteomes" id="UP001259347">
    <property type="component" value="Unassembled WGS sequence"/>
</dbReference>
<organism evidence="2 3">
    <name type="scientific">Microbacterium resistens</name>
    <dbReference type="NCBI Taxonomy" id="156977"/>
    <lineage>
        <taxon>Bacteria</taxon>
        <taxon>Bacillati</taxon>
        <taxon>Actinomycetota</taxon>
        <taxon>Actinomycetes</taxon>
        <taxon>Micrococcales</taxon>
        <taxon>Microbacteriaceae</taxon>
        <taxon>Microbacterium</taxon>
    </lineage>
</organism>
<proteinExistence type="predicted"/>
<dbReference type="InterPro" id="IPR002931">
    <property type="entry name" value="Transglutaminase-like"/>
</dbReference>
<evidence type="ECO:0000313" key="2">
    <source>
        <dbReference type="EMBL" id="MDR6867590.1"/>
    </source>
</evidence>
<sequence>MVAGSRKAAQSDDPVTILAAAHAAIRDGVRAVYALEERTPASHTLERGFGSCSQRLAILESVARAIGVPTRVRALLIDRSFWYPRFPRLGFTLPDRMLLAWPEFRIDDWRPAAELFGPLGCRGGGGFSNHGSETLFEAVGRCAIDWDGKSGDDAYDLSRFVSVDFGYFADRDEAFARRGQTLCAPVRAVADVVLRRVAA</sequence>
<name>A0ABU1SD98_9MICO</name>
<protein>
    <recommendedName>
        <fullName evidence="1">Transglutaminase-like domain-containing protein</fullName>
    </recommendedName>
</protein>